<proteinExistence type="predicted"/>
<dbReference type="Gene3D" id="2.60.40.420">
    <property type="entry name" value="Cupredoxins - blue copper proteins"/>
    <property type="match status" value="1"/>
</dbReference>
<evidence type="ECO:0000256" key="1">
    <source>
        <dbReference type="SAM" id="SignalP"/>
    </source>
</evidence>
<comment type="caution">
    <text evidence="3">The sequence shown here is derived from an EMBL/GenBank/DDBJ whole genome shotgun (WGS) entry which is preliminary data.</text>
</comment>
<evidence type="ECO:0000259" key="2">
    <source>
        <dbReference type="Pfam" id="PF13473"/>
    </source>
</evidence>
<organism evidence="3 4">
    <name type="scientific">Thioclava indica</name>
    <dbReference type="NCBI Taxonomy" id="1353528"/>
    <lineage>
        <taxon>Bacteria</taxon>
        <taxon>Pseudomonadati</taxon>
        <taxon>Pseudomonadota</taxon>
        <taxon>Alphaproteobacteria</taxon>
        <taxon>Rhodobacterales</taxon>
        <taxon>Paracoccaceae</taxon>
        <taxon>Thioclava</taxon>
    </lineage>
</organism>
<dbReference type="OrthoDB" id="7161040at2"/>
<dbReference type="InterPro" id="IPR008972">
    <property type="entry name" value="Cupredoxin"/>
</dbReference>
<dbReference type="SUPFAM" id="SSF49503">
    <property type="entry name" value="Cupredoxins"/>
    <property type="match status" value="1"/>
</dbReference>
<dbReference type="EMBL" id="AUNB01000064">
    <property type="protein sequence ID" value="KEO53527.1"/>
    <property type="molecule type" value="Genomic_DNA"/>
</dbReference>
<keyword evidence="1" id="KW-0732">Signal</keyword>
<dbReference type="RefSeq" id="WP_051697361.1">
    <property type="nucleotide sequence ID" value="NZ_AUNB01000064.1"/>
</dbReference>
<feature type="domain" description="EfeO-type cupredoxin-like" evidence="2">
    <location>
        <begin position="51"/>
        <end position="146"/>
    </location>
</feature>
<evidence type="ECO:0000313" key="3">
    <source>
        <dbReference type="EMBL" id="KEO53527.1"/>
    </source>
</evidence>
<gene>
    <name evidence="3" type="ORF">DT23_18400</name>
</gene>
<feature type="signal peptide" evidence="1">
    <location>
        <begin position="1"/>
        <end position="34"/>
    </location>
</feature>
<dbReference type="AlphaFoldDB" id="A0A074JW01"/>
<keyword evidence="4" id="KW-1185">Reference proteome</keyword>
<dbReference type="Proteomes" id="UP000027471">
    <property type="component" value="Unassembled WGS sequence"/>
</dbReference>
<dbReference type="Pfam" id="PF13473">
    <property type="entry name" value="Cupredoxin_1"/>
    <property type="match status" value="1"/>
</dbReference>
<name>A0A074JW01_9RHOB</name>
<evidence type="ECO:0000313" key="4">
    <source>
        <dbReference type="Proteomes" id="UP000027471"/>
    </source>
</evidence>
<dbReference type="STRING" id="1353528.DT23_18400"/>
<dbReference type="InterPro" id="IPR028096">
    <property type="entry name" value="EfeO_Cupredoxin"/>
</dbReference>
<reference evidence="3 4" key="1">
    <citation type="journal article" date="2015" name="Antonie Van Leeuwenhoek">
        <title>Thioclava indica sp. nov., isolated from surface seawater of the Indian Ocean.</title>
        <authorList>
            <person name="Liu Y."/>
            <person name="Lai Q."/>
            <person name="Du J."/>
            <person name="Xu H."/>
            <person name="Jiang L."/>
            <person name="Shao Z."/>
        </authorList>
    </citation>
    <scope>NUCLEOTIDE SEQUENCE [LARGE SCALE GENOMIC DNA]</scope>
    <source>
        <strain evidence="3 4">DT23-4</strain>
    </source>
</reference>
<dbReference type="eggNOG" id="COG4454">
    <property type="taxonomic scope" value="Bacteria"/>
</dbReference>
<protein>
    <recommendedName>
        <fullName evidence="2">EfeO-type cupredoxin-like domain-containing protein</fullName>
    </recommendedName>
</protein>
<accession>A0A074JW01</accession>
<sequence>MSHQLKSVRRASAISTLALICLAPLWLSTAQAQAATSEAAKPEAAASQTAEFSPPVDPDAAIPTYKIELKDGALLPETLVVPAKTRFKLHVTNIGTKPSEFESNQMRLEEVLFMGMDATMTVTPLDTGEYDYFDEFQPGVMGKLVAKEAAQ</sequence>
<feature type="chain" id="PRO_5001695152" description="EfeO-type cupredoxin-like domain-containing protein" evidence="1">
    <location>
        <begin position="35"/>
        <end position="151"/>
    </location>
</feature>